<dbReference type="GO" id="GO:0046854">
    <property type="term" value="P:phosphatidylinositol phosphate biosynthetic process"/>
    <property type="evidence" value="ECO:0007669"/>
    <property type="project" value="InterPro"/>
</dbReference>
<organism evidence="11 12">
    <name type="scientific">Luteimonas yindakuii</name>
    <dbReference type="NCBI Taxonomy" id="2565782"/>
    <lineage>
        <taxon>Bacteria</taxon>
        <taxon>Pseudomonadati</taxon>
        <taxon>Pseudomonadota</taxon>
        <taxon>Gammaproteobacteria</taxon>
        <taxon>Lysobacterales</taxon>
        <taxon>Lysobacteraceae</taxon>
        <taxon>Luteimonas</taxon>
    </lineage>
</organism>
<keyword evidence="6" id="KW-0889">Transcription antitermination</keyword>
<dbReference type="EC" id="3.1.3.25" evidence="10"/>
<evidence type="ECO:0000256" key="1">
    <source>
        <dbReference type="ARBA" id="ARBA00001033"/>
    </source>
</evidence>
<gene>
    <name evidence="11" type="ORF">E4582_05655</name>
</gene>
<keyword evidence="7 9" id="KW-0460">Magnesium</keyword>
<dbReference type="GO" id="GO:0008934">
    <property type="term" value="F:inositol monophosphate 1-phosphatase activity"/>
    <property type="evidence" value="ECO:0007669"/>
    <property type="project" value="InterPro"/>
</dbReference>
<evidence type="ECO:0000256" key="10">
    <source>
        <dbReference type="RuleBase" id="RU364068"/>
    </source>
</evidence>
<dbReference type="PROSITE" id="PS00630">
    <property type="entry name" value="IMP_2"/>
    <property type="match status" value="1"/>
</dbReference>
<evidence type="ECO:0000256" key="6">
    <source>
        <dbReference type="ARBA" id="ARBA00022814"/>
    </source>
</evidence>
<dbReference type="PRINTS" id="PR00377">
    <property type="entry name" value="IMPHPHTASES"/>
</dbReference>
<evidence type="ECO:0000256" key="9">
    <source>
        <dbReference type="PIRSR" id="PIRSR600760-2"/>
    </source>
</evidence>
<comment type="similarity">
    <text evidence="3 10">Belongs to the inositol monophosphatase superfamily.</text>
</comment>
<dbReference type="CDD" id="cd01639">
    <property type="entry name" value="IMPase"/>
    <property type="match status" value="1"/>
</dbReference>
<evidence type="ECO:0000313" key="11">
    <source>
        <dbReference type="EMBL" id="TKS54300.1"/>
    </source>
</evidence>
<dbReference type="GO" id="GO:0046872">
    <property type="term" value="F:metal ion binding"/>
    <property type="evidence" value="ECO:0007669"/>
    <property type="project" value="UniProtKB-KW"/>
</dbReference>
<evidence type="ECO:0000313" key="12">
    <source>
        <dbReference type="Proteomes" id="UP000298681"/>
    </source>
</evidence>
<dbReference type="PANTHER" id="PTHR20854">
    <property type="entry name" value="INOSITOL MONOPHOSPHATASE"/>
    <property type="match status" value="1"/>
</dbReference>
<comment type="cofactor">
    <cofactor evidence="2 9 10">
        <name>Mg(2+)</name>
        <dbReference type="ChEBI" id="CHEBI:18420"/>
    </cofactor>
</comment>
<evidence type="ECO:0000256" key="8">
    <source>
        <dbReference type="ARBA" id="ARBA00063608"/>
    </source>
</evidence>
<dbReference type="Gene3D" id="3.30.540.10">
    <property type="entry name" value="Fructose-1,6-Bisphosphatase, subunit A, domain 1"/>
    <property type="match status" value="1"/>
</dbReference>
<feature type="binding site" evidence="9">
    <location>
        <position position="215"/>
    </location>
    <ligand>
        <name>Mg(2+)</name>
        <dbReference type="ChEBI" id="CHEBI:18420"/>
        <label>1</label>
        <note>catalytic</note>
    </ligand>
</feature>
<evidence type="ECO:0000256" key="2">
    <source>
        <dbReference type="ARBA" id="ARBA00001946"/>
    </source>
</evidence>
<dbReference type="InterPro" id="IPR033942">
    <property type="entry name" value="IMPase"/>
</dbReference>
<dbReference type="Pfam" id="PF00459">
    <property type="entry name" value="Inositol_P"/>
    <property type="match status" value="1"/>
</dbReference>
<comment type="subunit">
    <text evidence="8">Homodimer. The rRNA transcription and antitermination complex (rrnTAC) consists of RNA polymerase (RNAP), NusA, NusB, NusE (rpsJ), NusG, SubB, ribosomal protein S4, DNA and precursor rRNA; S4 is more flexible than other subunits.</text>
</comment>
<dbReference type="SUPFAM" id="SSF56655">
    <property type="entry name" value="Carbohydrate phosphatase"/>
    <property type="match status" value="1"/>
</dbReference>
<dbReference type="InterPro" id="IPR020583">
    <property type="entry name" value="Inositol_monoP_metal-BS"/>
</dbReference>
<dbReference type="PANTHER" id="PTHR20854:SF4">
    <property type="entry name" value="INOSITOL-1-MONOPHOSPHATASE-RELATED"/>
    <property type="match status" value="1"/>
</dbReference>
<dbReference type="AlphaFoldDB" id="A0A4Z1R478"/>
<evidence type="ECO:0000256" key="5">
    <source>
        <dbReference type="ARBA" id="ARBA00022801"/>
    </source>
</evidence>
<dbReference type="FunFam" id="3.30.540.10:FF:000017">
    <property type="entry name" value="Inositol-1-monophosphatase"/>
    <property type="match status" value="1"/>
</dbReference>
<evidence type="ECO:0000256" key="3">
    <source>
        <dbReference type="ARBA" id="ARBA00009759"/>
    </source>
</evidence>
<comment type="caution">
    <text evidence="11">The sequence shown here is derived from an EMBL/GenBank/DDBJ whole genome shotgun (WGS) entry which is preliminary data.</text>
</comment>
<feature type="binding site" evidence="9">
    <location>
        <position position="89"/>
    </location>
    <ligand>
        <name>Mg(2+)</name>
        <dbReference type="ChEBI" id="CHEBI:18420"/>
        <label>1</label>
        <note>catalytic</note>
    </ligand>
</feature>
<evidence type="ECO:0000256" key="7">
    <source>
        <dbReference type="ARBA" id="ARBA00022842"/>
    </source>
</evidence>
<dbReference type="InterPro" id="IPR020550">
    <property type="entry name" value="Inositol_monophosphatase_CS"/>
</dbReference>
<keyword evidence="6" id="KW-0804">Transcription</keyword>
<name>A0A4Z1R478_9GAMM</name>
<dbReference type="InterPro" id="IPR022337">
    <property type="entry name" value="Inositol_monophosphatase_SuhB"/>
</dbReference>
<protein>
    <recommendedName>
        <fullName evidence="10">Inositol-1-monophosphatase</fullName>
        <ecNumber evidence="10">3.1.3.25</ecNumber>
    </recommendedName>
</protein>
<dbReference type="PRINTS" id="PR01959">
    <property type="entry name" value="SBIMPHPHTASE"/>
</dbReference>
<feature type="binding site" evidence="9">
    <location>
        <position position="90"/>
    </location>
    <ligand>
        <name>Mg(2+)</name>
        <dbReference type="ChEBI" id="CHEBI:18420"/>
        <label>2</label>
    </ligand>
</feature>
<accession>A0A4Z1R478</accession>
<dbReference type="InterPro" id="IPR000760">
    <property type="entry name" value="Inositol_monophosphatase-like"/>
</dbReference>
<proteinExistence type="inferred from homology"/>
<comment type="catalytic activity">
    <reaction evidence="1 10">
        <text>a myo-inositol phosphate + H2O = myo-inositol + phosphate</text>
        <dbReference type="Rhea" id="RHEA:24056"/>
        <dbReference type="ChEBI" id="CHEBI:15377"/>
        <dbReference type="ChEBI" id="CHEBI:17268"/>
        <dbReference type="ChEBI" id="CHEBI:43474"/>
        <dbReference type="ChEBI" id="CHEBI:84139"/>
        <dbReference type="EC" id="3.1.3.25"/>
    </reaction>
</comment>
<dbReference type="GO" id="GO:0007165">
    <property type="term" value="P:signal transduction"/>
    <property type="evidence" value="ECO:0007669"/>
    <property type="project" value="TreeGrafter"/>
</dbReference>
<keyword evidence="4 9" id="KW-0479">Metal-binding</keyword>
<dbReference type="RefSeq" id="WP_134673678.1">
    <property type="nucleotide sequence ID" value="NZ_SPUH01000001.1"/>
</dbReference>
<keyword evidence="6" id="KW-0805">Transcription regulation</keyword>
<dbReference type="Proteomes" id="UP000298681">
    <property type="component" value="Unassembled WGS sequence"/>
</dbReference>
<dbReference type="GO" id="GO:0031564">
    <property type="term" value="P:transcription antitermination"/>
    <property type="evidence" value="ECO:0007669"/>
    <property type="project" value="UniProtKB-KW"/>
</dbReference>
<dbReference type="EMBL" id="SPUH01000001">
    <property type="protein sequence ID" value="TKS54300.1"/>
    <property type="molecule type" value="Genomic_DNA"/>
</dbReference>
<dbReference type="Gene3D" id="3.40.190.80">
    <property type="match status" value="1"/>
</dbReference>
<feature type="binding site" evidence="9">
    <location>
        <position position="87"/>
    </location>
    <ligand>
        <name>Mg(2+)</name>
        <dbReference type="ChEBI" id="CHEBI:18420"/>
        <label>1</label>
        <note>catalytic</note>
    </ligand>
</feature>
<evidence type="ECO:0000256" key="4">
    <source>
        <dbReference type="ARBA" id="ARBA00022723"/>
    </source>
</evidence>
<keyword evidence="5 10" id="KW-0378">Hydrolase</keyword>
<dbReference type="PROSITE" id="PS00629">
    <property type="entry name" value="IMP_1"/>
    <property type="match status" value="1"/>
</dbReference>
<dbReference type="GO" id="GO:0006020">
    <property type="term" value="P:inositol metabolic process"/>
    <property type="evidence" value="ECO:0007669"/>
    <property type="project" value="TreeGrafter"/>
</dbReference>
<keyword evidence="12" id="KW-1185">Reference proteome</keyword>
<reference evidence="11 12" key="1">
    <citation type="submission" date="2019-01" db="EMBL/GenBank/DDBJ databases">
        <authorList>
            <person name="Zhang S."/>
        </authorList>
    </citation>
    <scope>NUCLEOTIDE SEQUENCE [LARGE SCALE GENOMIC DNA]</scope>
    <source>
        <strain evidence="11 12">1626</strain>
    </source>
</reference>
<sequence>MLQPAVNIMVKAARAGGNVLLRHMHRLDALNVVEKDRLDYASEVDGLAEEAIVKELRRAHPDYAILGEEGGVQKGKGSGSRYTWVIDPLDGTSNYLRGLPHWCVSIALVENGEPLHAVIFDPLRNELFTASRGAGTQLNERRVRVAERRELAGAMLATGFAPRERARAGAQLECIRELLRDAEDIRRTGSAALDLAYTAAGRVDGYFEAGVKPWDIAAGVLLVREAGGSVSDFKGASTGPMDARGTASRQILASNVRLIEPLQKVIVASGYAAAFGLTSASSAASG</sequence>
<feature type="binding site" evidence="9">
    <location>
        <position position="68"/>
    </location>
    <ligand>
        <name>Mg(2+)</name>
        <dbReference type="ChEBI" id="CHEBI:18420"/>
        <label>1</label>
        <note>catalytic</note>
    </ligand>
</feature>